<keyword evidence="5 8" id="KW-0812">Transmembrane</keyword>
<dbReference type="Proteomes" id="UP001595765">
    <property type="component" value="Unassembled WGS sequence"/>
</dbReference>
<keyword evidence="6 8" id="KW-1133">Transmembrane helix</keyword>
<dbReference type="Pfam" id="PF01544">
    <property type="entry name" value="CorA"/>
    <property type="match status" value="1"/>
</dbReference>
<dbReference type="InterPro" id="IPR002523">
    <property type="entry name" value="MgTranspt_CorA/ZnTranspt_ZntB"/>
</dbReference>
<dbReference type="Gene3D" id="3.30.460.20">
    <property type="entry name" value="CorA soluble domain-like"/>
    <property type="match status" value="1"/>
</dbReference>
<name>A0ABV8HN35_9ACTN</name>
<evidence type="ECO:0000256" key="4">
    <source>
        <dbReference type="ARBA" id="ARBA00022475"/>
    </source>
</evidence>
<comment type="similarity">
    <text evidence="2">Belongs to the CorA metal ion transporter (MIT) (TC 1.A.35) family.</text>
</comment>
<dbReference type="RefSeq" id="WP_386428036.1">
    <property type="nucleotide sequence ID" value="NZ_JBHSBB010000008.1"/>
</dbReference>
<evidence type="ECO:0000256" key="1">
    <source>
        <dbReference type="ARBA" id="ARBA00004651"/>
    </source>
</evidence>
<dbReference type="InterPro" id="IPR045861">
    <property type="entry name" value="CorA_cytoplasmic_dom"/>
</dbReference>
<dbReference type="PANTHER" id="PTHR46494">
    <property type="entry name" value="CORA FAMILY METAL ION TRANSPORTER (EUROFUNG)"/>
    <property type="match status" value="1"/>
</dbReference>
<reference evidence="10" key="1">
    <citation type="journal article" date="2019" name="Int. J. Syst. Evol. Microbiol.">
        <title>The Global Catalogue of Microorganisms (GCM) 10K type strain sequencing project: providing services to taxonomists for standard genome sequencing and annotation.</title>
        <authorList>
            <consortium name="The Broad Institute Genomics Platform"/>
            <consortium name="The Broad Institute Genome Sequencing Center for Infectious Disease"/>
            <person name="Wu L."/>
            <person name="Ma J."/>
        </authorList>
    </citation>
    <scope>NUCLEOTIDE SEQUENCE [LARGE SCALE GENOMIC DNA]</scope>
    <source>
        <strain evidence="10">CGMCC 4.7237</strain>
    </source>
</reference>
<comment type="caution">
    <text evidence="9">The sequence shown here is derived from an EMBL/GenBank/DDBJ whole genome shotgun (WGS) entry which is preliminary data.</text>
</comment>
<evidence type="ECO:0000313" key="10">
    <source>
        <dbReference type="Proteomes" id="UP001595765"/>
    </source>
</evidence>
<dbReference type="PANTHER" id="PTHR46494:SF1">
    <property type="entry name" value="CORA FAMILY METAL ION TRANSPORTER (EUROFUNG)"/>
    <property type="match status" value="1"/>
</dbReference>
<keyword evidence="7 8" id="KW-0472">Membrane</keyword>
<comment type="subcellular location">
    <subcellularLocation>
        <location evidence="1">Cell membrane</location>
        <topology evidence="1">Multi-pass membrane protein</topology>
    </subcellularLocation>
</comment>
<dbReference type="InterPro" id="IPR045863">
    <property type="entry name" value="CorA_TM1_TM2"/>
</dbReference>
<dbReference type="Gene3D" id="1.20.58.340">
    <property type="entry name" value="Magnesium transport protein CorA, transmembrane region"/>
    <property type="match status" value="2"/>
</dbReference>
<feature type="transmembrane region" description="Helical" evidence="8">
    <location>
        <begin position="268"/>
        <end position="286"/>
    </location>
</feature>
<keyword evidence="4" id="KW-1003">Cell membrane</keyword>
<evidence type="ECO:0000256" key="8">
    <source>
        <dbReference type="SAM" id="Phobius"/>
    </source>
</evidence>
<evidence type="ECO:0000313" key="9">
    <source>
        <dbReference type="EMBL" id="MFC4031709.1"/>
    </source>
</evidence>
<dbReference type="SUPFAM" id="SSF144083">
    <property type="entry name" value="Magnesium transport protein CorA, transmembrane region"/>
    <property type="match status" value="1"/>
</dbReference>
<dbReference type="EMBL" id="JBHSBB010000008">
    <property type="protein sequence ID" value="MFC4031709.1"/>
    <property type="molecule type" value="Genomic_DNA"/>
</dbReference>
<keyword evidence="10" id="KW-1185">Reference proteome</keyword>
<evidence type="ECO:0000256" key="5">
    <source>
        <dbReference type="ARBA" id="ARBA00022692"/>
    </source>
</evidence>
<evidence type="ECO:0000256" key="6">
    <source>
        <dbReference type="ARBA" id="ARBA00022989"/>
    </source>
</evidence>
<dbReference type="CDD" id="cd12822">
    <property type="entry name" value="TmCorA-like"/>
    <property type="match status" value="1"/>
</dbReference>
<proteinExistence type="inferred from homology"/>
<feature type="transmembrane region" description="Helical" evidence="8">
    <location>
        <begin position="298"/>
        <end position="318"/>
    </location>
</feature>
<dbReference type="SUPFAM" id="SSF143865">
    <property type="entry name" value="CorA soluble domain-like"/>
    <property type="match status" value="1"/>
</dbReference>
<keyword evidence="3" id="KW-0813">Transport</keyword>
<gene>
    <name evidence="9" type="ORF">ACFO3J_09485</name>
</gene>
<evidence type="ECO:0000256" key="2">
    <source>
        <dbReference type="ARBA" id="ARBA00009765"/>
    </source>
</evidence>
<protein>
    <submittedName>
        <fullName evidence="9">Magnesium transporter CorA family protein</fullName>
    </submittedName>
</protein>
<organism evidence="9 10">
    <name type="scientific">Streptomyces polygonati</name>
    <dbReference type="NCBI Taxonomy" id="1617087"/>
    <lineage>
        <taxon>Bacteria</taxon>
        <taxon>Bacillati</taxon>
        <taxon>Actinomycetota</taxon>
        <taxon>Actinomycetes</taxon>
        <taxon>Kitasatosporales</taxon>
        <taxon>Streptomycetaceae</taxon>
        <taxon>Streptomyces</taxon>
    </lineage>
</organism>
<evidence type="ECO:0000256" key="3">
    <source>
        <dbReference type="ARBA" id="ARBA00022448"/>
    </source>
</evidence>
<sequence>MARNRLYRSGTLVLEDFPTDDISDHLADPSSVVWLDLPHPAPDDFSTVAREFGFHELAMDSASHRGERPKLDQFPDHAYLNAYAVDLAQDGSRVSVCEVAVFLTRQALITVRNDDSFPIEEVVARWDGSAELAGQGVGFLLYGLLDHVVDSHYAAVQQLDDLVDELEDLLFEDEPQQIRTAHRRLYVLRRALVRLRRVILPMREVVNTAMRPGLHVITEPLAPYFQDVYDHAVAASARTESVRDMLASAMETNMSAQSNRANLIMKKVTSWAAIIAVPTAITGFYGQNIPYPGFSREWGFATSSGAIVALSTGLYVVFKRKDWL</sequence>
<accession>A0ABV8HN35</accession>
<evidence type="ECO:0000256" key="7">
    <source>
        <dbReference type="ARBA" id="ARBA00023136"/>
    </source>
</evidence>